<dbReference type="PANTHER" id="PTHR46328:SF31">
    <property type="entry name" value="PROTEIN FAR1-RELATED SEQUENCE 5-LIKE"/>
    <property type="match status" value="1"/>
</dbReference>
<proteinExistence type="predicted"/>
<dbReference type="InterPro" id="IPR004330">
    <property type="entry name" value="FAR1_DNA_bnd_dom"/>
</dbReference>
<comment type="caution">
    <text evidence="2">The sequence shown here is derived from an EMBL/GenBank/DDBJ whole genome shotgun (WGS) entry which is preliminary data.</text>
</comment>
<evidence type="ECO:0000259" key="1">
    <source>
        <dbReference type="Pfam" id="PF03101"/>
    </source>
</evidence>
<dbReference type="Pfam" id="PF03101">
    <property type="entry name" value="FAR1"/>
    <property type="match status" value="1"/>
</dbReference>
<evidence type="ECO:0000313" key="3">
    <source>
        <dbReference type="Proteomes" id="UP001630127"/>
    </source>
</evidence>
<reference evidence="2 3" key="1">
    <citation type="submission" date="2024-11" db="EMBL/GenBank/DDBJ databases">
        <title>A near-complete genome assembly of Cinchona calisaya.</title>
        <authorList>
            <person name="Lian D.C."/>
            <person name="Zhao X.W."/>
            <person name="Wei L."/>
        </authorList>
    </citation>
    <scope>NUCLEOTIDE SEQUENCE [LARGE SCALE GENOMIC DNA]</scope>
    <source>
        <tissue evidence="2">Nenye</tissue>
    </source>
</reference>
<gene>
    <name evidence="2" type="ORF">ACH5RR_009489</name>
</gene>
<dbReference type="PANTHER" id="PTHR46328">
    <property type="entry name" value="FAR-RED IMPAIRED RESPONSIVE (FAR1) FAMILY PROTEIN-RELATED"/>
    <property type="match status" value="1"/>
</dbReference>
<organism evidence="2 3">
    <name type="scientific">Cinchona calisaya</name>
    <dbReference type="NCBI Taxonomy" id="153742"/>
    <lineage>
        <taxon>Eukaryota</taxon>
        <taxon>Viridiplantae</taxon>
        <taxon>Streptophyta</taxon>
        <taxon>Embryophyta</taxon>
        <taxon>Tracheophyta</taxon>
        <taxon>Spermatophyta</taxon>
        <taxon>Magnoliopsida</taxon>
        <taxon>eudicotyledons</taxon>
        <taxon>Gunneridae</taxon>
        <taxon>Pentapetalae</taxon>
        <taxon>asterids</taxon>
        <taxon>lamiids</taxon>
        <taxon>Gentianales</taxon>
        <taxon>Rubiaceae</taxon>
        <taxon>Cinchonoideae</taxon>
        <taxon>Cinchoneae</taxon>
        <taxon>Cinchona</taxon>
    </lineage>
</organism>
<protein>
    <recommendedName>
        <fullName evidence="1">FAR1 domain-containing protein</fullName>
    </recommendedName>
</protein>
<feature type="domain" description="FAR1" evidence="1">
    <location>
        <begin position="46"/>
        <end position="116"/>
    </location>
</feature>
<accession>A0ABD3AH62</accession>
<name>A0ABD3AH62_9GENT</name>
<keyword evidence="3" id="KW-1185">Reference proteome</keyword>
<dbReference type="Proteomes" id="UP001630127">
    <property type="component" value="Unassembled WGS sequence"/>
</dbReference>
<sequence length="158" mass="17739">MGFWGNVGALSDYRDDFLHESGELNEDVDVEPFVGMEFDSEEAARTFYDLYARWVGFSTRAGQYGRPKSNGIVTAWEYLCANGSKRRTDDGCEAMLRLEVKGHGKWVVIKFVKEHSYSNTGSSKVHSLRPRRHFAASLKQNAESFPGLGTVPSGIMYV</sequence>
<dbReference type="EMBL" id="JBJUIK010000004">
    <property type="protein sequence ID" value="KAL3530167.1"/>
    <property type="molecule type" value="Genomic_DNA"/>
</dbReference>
<dbReference type="AlphaFoldDB" id="A0ABD3AH62"/>
<evidence type="ECO:0000313" key="2">
    <source>
        <dbReference type="EMBL" id="KAL3530167.1"/>
    </source>
</evidence>